<dbReference type="InterPro" id="IPR003591">
    <property type="entry name" value="Leu-rich_rpt_typical-subtyp"/>
</dbReference>
<dbReference type="InterPro" id="IPR055414">
    <property type="entry name" value="LRR_R13L4/SHOC2-like"/>
</dbReference>
<evidence type="ECO:0000256" key="1">
    <source>
        <dbReference type="ARBA" id="ARBA00022614"/>
    </source>
</evidence>
<dbReference type="InterPro" id="IPR032675">
    <property type="entry name" value="LRR_dom_sf"/>
</dbReference>
<evidence type="ECO:0000259" key="3">
    <source>
        <dbReference type="Pfam" id="PF23598"/>
    </source>
</evidence>
<comment type="caution">
    <text evidence="4">The sequence shown here is derived from an EMBL/GenBank/DDBJ whole genome shotgun (WGS) entry which is preliminary data.</text>
</comment>
<name>A0A8T2NU35_9TELE</name>
<feature type="domain" description="Disease resistance R13L4/SHOC-2-like LRR" evidence="3">
    <location>
        <begin position="70"/>
        <end position="169"/>
    </location>
</feature>
<dbReference type="Proteomes" id="UP000824540">
    <property type="component" value="Unassembled WGS sequence"/>
</dbReference>
<dbReference type="AlphaFoldDB" id="A0A8T2NU35"/>
<dbReference type="SMART" id="SM00369">
    <property type="entry name" value="LRR_TYP"/>
    <property type="match status" value="5"/>
</dbReference>
<dbReference type="Pfam" id="PF23598">
    <property type="entry name" value="LRR_14"/>
    <property type="match status" value="1"/>
</dbReference>
<keyword evidence="5" id="KW-1185">Reference proteome</keyword>
<dbReference type="PANTHER" id="PTHR48051">
    <property type="match status" value="1"/>
</dbReference>
<evidence type="ECO:0000256" key="2">
    <source>
        <dbReference type="ARBA" id="ARBA00022737"/>
    </source>
</evidence>
<keyword evidence="2" id="KW-0677">Repeat</keyword>
<dbReference type="InterPro" id="IPR001611">
    <property type="entry name" value="Leu-rich_rpt"/>
</dbReference>
<dbReference type="EMBL" id="JAFBMS010000038">
    <property type="protein sequence ID" value="KAG9341102.1"/>
    <property type="molecule type" value="Genomic_DNA"/>
</dbReference>
<dbReference type="SUPFAM" id="SSF52058">
    <property type="entry name" value="L domain-like"/>
    <property type="match status" value="1"/>
</dbReference>
<reference evidence="4" key="1">
    <citation type="thesis" date="2021" institute="BYU ScholarsArchive" country="Provo, UT, USA">
        <title>Applications of and Algorithms for Genome Assembly and Genomic Analyses with an Emphasis on Marine Teleosts.</title>
        <authorList>
            <person name="Pickett B.D."/>
        </authorList>
    </citation>
    <scope>NUCLEOTIDE SEQUENCE</scope>
    <source>
        <strain evidence="4">HI-2016</strain>
    </source>
</reference>
<dbReference type="Gene3D" id="3.80.10.10">
    <property type="entry name" value="Ribonuclease Inhibitor"/>
    <property type="match status" value="1"/>
</dbReference>
<dbReference type="PROSITE" id="PS51450">
    <property type="entry name" value="LRR"/>
    <property type="match status" value="2"/>
</dbReference>
<dbReference type="OrthoDB" id="676979at2759"/>
<keyword evidence="1" id="KW-0433">Leucine-rich repeat</keyword>
<dbReference type="GO" id="GO:0005737">
    <property type="term" value="C:cytoplasm"/>
    <property type="evidence" value="ECO:0007669"/>
    <property type="project" value="TreeGrafter"/>
</dbReference>
<accession>A0A8T2NU35</accession>
<dbReference type="PANTHER" id="PTHR48051:SF42">
    <property type="entry name" value="LEUCINE-RICH REPEAT-CONTAINING PROTEIN 18-LIKE"/>
    <property type="match status" value="1"/>
</dbReference>
<sequence length="258" mass="29262">MAVGKKKASKVKITLKMAKSSLRLTADGKRRLDLSKRGIDTFPKCILKLADVEELDLSRNRLRKIPESIERFVNLRWLDLHSNQIEQLPDAIGKLQNLRHLNLCDNRLARVPPEIGDLRDLRSLNLGMNLMESVPSAVAGLTELQELGLFDNKLTQLPAGVTDLPNLSKVNTKRNPVTRRDGTDPARLAERLYLLNENGMCATCLKKCQEEREKLYPRGSADRPIRRPYFSGLSTPNSVAWETQVVWRMKTPGQSKQR</sequence>
<dbReference type="InterPro" id="IPR050216">
    <property type="entry name" value="LRR_domain-containing"/>
</dbReference>
<protein>
    <recommendedName>
        <fullName evidence="3">Disease resistance R13L4/SHOC-2-like LRR domain-containing protein</fullName>
    </recommendedName>
</protein>
<evidence type="ECO:0000313" key="5">
    <source>
        <dbReference type="Proteomes" id="UP000824540"/>
    </source>
</evidence>
<gene>
    <name evidence="4" type="ORF">JZ751_019856</name>
</gene>
<evidence type="ECO:0000313" key="4">
    <source>
        <dbReference type="EMBL" id="KAG9341102.1"/>
    </source>
</evidence>
<proteinExistence type="predicted"/>
<organism evidence="4 5">
    <name type="scientific">Albula glossodonta</name>
    <name type="common">roundjaw bonefish</name>
    <dbReference type="NCBI Taxonomy" id="121402"/>
    <lineage>
        <taxon>Eukaryota</taxon>
        <taxon>Metazoa</taxon>
        <taxon>Chordata</taxon>
        <taxon>Craniata</taxon>
        <taxon>Vertebrata</taxon>
        <taxon>Euteleostomi</taxon>
        <taxon>Actinopterygii</taxon>
        <taxon>Neopterygii</taxon>
        <taxon>Teleostei</taxon>
        <taxon>Albuliformes</taxon>
        <taxon>Albulidae</taxon>
        <taxon>Albula</taxon>
    </lineage>
</organism>